<dbReference type="Proteomes" id="UP000194236">
    <property type="component" value="Unassembled WGS sequence"/>
</dbReference>
<dbReference type="EMBL" id="MUJZ01041052">
    <property type="protein sequence ID" value="OTF75615.1"/>
    <property type="molecule type" value="Genomic_DNA"/>
</dbReference>
<sequence length="249" mass="28237">MDSGSLRCYGSSLFLKRHFGAGYHLRMEKKSVDIDSNSIKKIVYDHVKDAKIESSVGIEITFSLPSEEIAKFGSLLRCIETDLVDQIVNYGISITTMEEVFLKVGSHNQKKTESLMLTENGTKTKSSAINIGNGDMKNYVAKVKNSGSKLIFQQFYALLVKRILYSYRNPILTIIQFILPILILISTLLMMKSIPTLAPFRKLEMSLDQFNNPFVKYFAHNDNLSISLAKDYEDTLKDEISDNRIIGKR</sequence>
<accession>A0A1Y3B8P0</accession>
<keyword evidence="3" id="KW-1133">Transmembrane helix</keyword>
<reference evidence="4 5" key="1">
    <citation type="submission" date="2017-03" db="EMBL/GenBank/DDBJ databases">
        <title>Genome Survey of Euroglyphus maynei.</title>
        <authorList>
            <person name="Arlian L.G."/>
            <person name="Morgan M.S."/>
            <person name="Rider S.D."/>
        </authorList>
    </citation>
    <scope>NUCLEOTIDE SEQUENCE [LARGE SCALE GENOMIC DNA]</scope>
    <source>
        <strain evidence="4">Arlian Lab</strain>
        <tissue evidence="4">Whole body</tissue>
    </source>
</reference>
<evidence type="ECO:0000313" key="5">
    <source>
        <dbReference type="Proteomes" id="UP000194236"/>
    </source>
</evidence>
<evidence type="ECO:0008006" key="6">
    <source>
        <dbReference type="Google" id="ProtNLM"/>
    </source>
</evidence>
<proteinExistence type="predicted"/>
<dbReference type="GO" id="GO:0016020">
    <property type="term" value="C:membrane"/>
    <property type="evidence" value="ECO:0007669"/>
    <property type="project" value="InterPro"/>
</dbReference>
<comment type="caution">
    <text evidence="4">The sequence shown here is derived from an EMBL/GenBank/DDBJ whole genome shotgun (WGS) entry which is preliminary data.</text>
</comment>
<keyword evidence="2" id="KW-0677">Repeat</keyword>
<organism evidence="4 5">
    <name type="scientific">Euroglyphus maynei</name>
    <name type="common">Mayne's house dust mite</name>
    <dbReference type="NCBI Taxonomy" id="6958"/>
    <lineage>
        <taxon>Eukaryota</taxon>
        <taxon>Metazoa</taxon>
        <taxon>Ecdysozoa</taxon>
        <taxon>Arthropoda</taxon>
        <taxon>Chelicerata</taxon>
        <taxon>Arachnida</taxon>
        <taxon>Acari</taxon>
        <taxon>Acariformes</taxon>
        <taxon>Sarcoptiformes</taxon>
        <taxon>Astigmata</taxon>
        <taxon>Psoroptidia</taxon>
        <taxon>Analgoidea</taxon>
        <taxon>Pyroglyphidae</taxon>
        <taxon>Pyroglyphinae</taxon>
        <taxon>Euroglyphus</taxon>
    </lineage>
</organism>
<dbReference type="AlphaFoldDB" id="A0A1Y3B8P0"/>
<evidence type="ECO:0000256" key="1">
    <source>
        <dbReference type="ARBA" id="ARBA00022448"/>
    </source>
</evidence>
<evidence type="ECO:0000256" key="3">
    <source>
        <dbReference type="SAM" id="Phobius"/>
    </source>
</evidence>
<dbReference type="GO" id="GO:0140359">
    <property type="term" value="F:ABC-type transporter activity"/>
    <property type="evidence" value="ECO:0007669"/>
    <property type="project" value="InterPro"/>
</dbReference>
<dbReference type="PANTHER" id="PTHR19229">
    <property type="entry name" value="ATP-BINDING CASSETTE TRANSPORTER SUBFAMILY A ABCA"/>
    <property type="match status" value="1"/>
</dbReference>
<dbReference type="PANTHER" id="PTHR19229:SF36">
    <property type="entry name" value="ATP-BINDING CASSETTE SUB-FAMILY A MEMBER 2"/>
    <property type="match status" value="1"/>
</dbReference>
<feature type="transmembrane region" description="Helical" evidence="3">
    <location>
        <begin position="171"/>
        <end position="191"/>
    </location>
</feature>
<name>A0A1Y3B8P0_EURMA</name>
<dbReference type="OrthoDB" id="6509020at2759"/>
<evidence type="ECO:0000313" key="4">
    <source>
        <dbReference type="EMBL" id="OTF75615.1"/>
    </source>
</evidence>
<keyword evidence="5" id="KW-1185">Reference proteome</keyword>
<protein>
    <recommendedName>
        <fullName evidence="6">ABC transporter sub-family A-like protein</fullName>
    </recommendedName>
</protein>
<gene>
    <name evidence="4" type="ORF">BLA29_006047</name>
</gene>
<dbReference type="InterPro" id="IPR026082">
    <property type="entry name" value="ABCA"/>
</dbReference>
<keyword evidence="3" id="KW-0472">Membrane</keyword>
<keyword evidence="3" id="KW-0812">Transmembrane</keyword>
<evidence type="ECO:0000256" key="2">
    <source>
        <dbReference type="ARBA" id="ARBA00022737"/>
    </source>
</evidence>
<keyword evidence="1" id="KW-0813">Transport</keyword>
<dbReference type="GO" id="GO:0005319">
    <property type="term" value="F:lipid transporter activity"/>
    <property type="evidence" value="ECO:0007669"/>
    <property type="project" value="TreeGrafter"/>
</dbReference>